<dbReference type="Proteomes" id="UP000007177">
    <property type="component" value="Chromosome"/>
</dbReference>
<reference evidence="4" key="1">
    <citation type="submission" date="2011-07" db="EMBL/GenBank/DDBJ databases">
        <title>Complete genome sequence of Acetobacterium woodii.</title>
        <authorList>
            <person name="Poehlein A."/>
            <person name="Schmidt S."/>
            <person name="Kaster A.-K."/>
            <person name="Goenrich M."/>
            <person name="Vollmers J."/>
            <person name="Thuermer A."/>
            <person name="Gottschalk G."/>
            <person name="Thauer R.K."/>
            <person name="Daniel R."/>
            <person name="Mueller V."/>
        </authorList>
    </citation>
    <scope>NUCLEOTIDE SEQUENCE [LARGE SCALE GENOMIC DNA]</scope>
    <source>
        <strain evidence="4">ATCC 29683 / DSM 1030 / JCM 2381 / KCTC 1655 / WB1</strain>
    </source>
</reference>
<evidence type="ECO:0000256" key="1">
    <source>
        <dbReference type="ARBA" id="ARBA00006525"/>
    </source>
</evidence>
<sequence>MNNSYKNIIVGLLHLKGVGRHKVKHLLEMIQDPQSLSLLEIVAIGQTFQIISNQIKQDEIRAAVDFANVLIYDCEQKKINYITYLDKDFPESMNFNDGPILLFYQGDLNSLNSPKRAAVIGSRQPSPTGLDFAYNAAKTLAENDFVVISGLAVGCDTQAHLGCLSGGGKTVAFLPSGLSPVYPHANQFLAEKILSQNGCLMTEYNHQEKVQPYKFIERDRIQSATCHFVIVSNFSPLGGTIHTLEYCQKYRKTIYASPSIYKESKNGFEMLNKKNITYHILDNSALKKLIENFKENY</sequence>
<gene>
    <name evidence="3" type="primary">dprA</name>
    <name evidence="3" type="ordered locus">Awo_c19840</name>
</gene>
<protein>
    <submittedName>
        <fullName evidence="3">DNA recombination-mediator protein A</fullName>
    </submittedName>
</protein>
<dbReference type="PANTHER" id="PTHR43022">
    <property type="entry name" value="PROTEIN SMF"/>
    <property type="match status" value="1"/>
</dbReference>
<dbReference type="eggNOG" id="COG0758">
    <property type="taxonomic scope" value="Bacteria"/>
</dbReference>
<dbReference type="Gene3D" id="3.40.50.450">
    <property type="match status" value="1"/>
</dbReference>
<dbReference type="KEGG" id="awo:Awo_c19840"/>
<dbReference type="PANTHER" id="PTHR43022:SF1">
    <property type="entry name" value="PROTEIN SMF"/>
    <property type="match status" value="1"/>
</dbReference>
<keyword evidence="4" id="KW-1185">Reference proteome</keyword>
<dbReference type="InterPro" id="IPR057666">
    <property type="entry name" value="DrpA_SLOG"/>
</dbReference>
<name>H6LK08_ACEWD</name>
<accession>H6LK08</accession>
<dbReference type="EMBL" id="CP002987">
    <property type="protein sequence ID" value="AFA48762.1"/>
    <property type="molecule type" value="Genomic_DNA"/>
</dbReference>
<organism evidence="3 4">
    <name type="scientific">Acetobacterium woodii (strain ATCC 29683 / DSM 1030 / JCM 2381 / KCTC 1655 / WB1)</name>
    <dbReference type="NCBI Taxonomy" id="931626"/>
    <lineage>
        <taxon>Bacteria</taxon>
        <taxon>Bacillati</taxon>
        <taxon>Bacillota</taxon>
        <taxon>Clostridia</taxon>
        <taxon>Eubacteriales</taxon>
        <taxon>Eubacteriaceae</taxon>
        <taxon>Acetobacterium</taxon>
    </lineage>
</organism>
<evidence type="ECO:0000313" key="4">
    <source>
        <dbReference type="Proteomes" id="UP000007177"/>
    </source>
</evidence>
<dbReference type="HOGENOM" id="CLU_029601_3_2_9"/>
<dbReference type="InterPro" id="IPR003488">
    <property type="entry name" value="DprA"/>
</dbReference>
<evidence type="ECO:0000313" key="3">
    <source>
        <dbReference type="EMBL" id="AFA48762.1"/>
    </source>
</evidence>
<dbReference type="RefSeq" id="WP_014356362.1">
    <property type="nucleotide sequence ID" value="NC_016894.1"/>
</dbReference>
<reference evidence="3 4" key="2">
    <citation type="journal article" date="2012" name="PLoS ONE">
        <title>An ancient pathway combining carbon dioxide fixation with the generation and utilization of a sodium ion gradient for ATP synthesis.</title>
        <authorList>
            <person name="Poehlein A."/>
            <person name="Schmidt S."/>
            <person name="Kaster A.K."/>
            <person name="Goenrich M."/>
            <person name="Vollmers J."/>
            <person name="Thurmer A."/>
            <person name="Bertsch J."/>
            <person name="Schuchmann K."/>
            <person name="Voigt B."/>
            <person name="Hecker M."/>
            <person name="Daniel R."/>
            <person name="Thauer R.K."/>
            <person name="Gottschalk G."/>
            <person name="Muller V."/>
        </authorList>
    </citation>
    <scope>NUCLEOTIDE SEQUENCE [LARGE SCALE GENOMIC DNA]</scope>
    <source>
        <strain evidence="4">ATCC 29683 / DSM 1030 / JCM 2381 / KCTC 1655 / WB1</strain>
    </source>
</reference>
<dbReference type="SUPFAM" id="SSF102405">
    <property type="entry name" value="MCP/YpsA-like"/>
    <property type="match status" value="1"/>
</dbReference>
<dbReference type="GO" id="GO:0009294">
    <property type="term" value="P:DNA-mediated transformation"/>
    <property type="evidence" value="ECO:0007669"/>
    <property type="project" value="InterPro"/>
</dbReference>
<evidence type="ECO:0000259" key="2">
    <source>
        <dbReference type="Pfam" id="PF02481"/>
    </source>
</evidence>
<feature type="domain" description="Smf/DprA SLOG" evidence="2">
    <location>
        <begin position="81"/>
        <end position="275"/>
    </location>
</feature>
<dbReference type="STRING" id="931626.Awo_c19840"/>
<dbReference type="Pfam" id="PF02481">
    <property type="entry name" value="DNA_processg_A"/>
    <property type="match status" value="1"/>
</dbReference>
<dbReference type="OrthoDB" id="9785707at2"/>
<dbReference type="AlphaFoldDB" id="H6LK08"/>
<proteinExistence type="inferred from homology"/>
<comment type="similarity">
    <text evidence="1">Belongs to the DprA/Smf family.</text>
</comment>